<keyword evidence="2" id="KW-0732">Signal</keyword>
<comment type="caution">
    <text evidence="3">The sequence shown here is derived from an EMBL/GenBank/DDBJ whole genome shotgun (WGS) entry which is preliminary data.</text>
</comment>
<sequence>MRARPGSLALLLSGPVLVAAYAAVNHAAISTASRAAGGRITSGGLTALGADLWWVVKGVALVAGLAAAGLAVVGLLLRRRGRGRSPLLVLSGVLVVPYALGVAVALYNPVPRLAAFYRSPAFADALPPWQAGSALLLLAAALAQAVGAVRTAARAHGAASPSAR</sequence>
<keyword evidence="1" id="KW-0812">Transmembrane</keyword>
<dbReference type="RefSeq" id="WP_189647980.1">
    <property type="nucleotide sequence ID" value="NZ_BMRC01000006.1"/>
</dbReference>
<evidence type="ECO:0000313" key="4">
    <source>
        <dbReference type="Proteomes" id="UP001589647"/>
    </source>
</evidence>
<evidence type="ECO:0000256" key="1">
    <source>
        <dbReference type="SAM" id="Phobius"/>
    </source>
</evidence>
<feature type="chain" id="PRO_5045965502" evidence="2">
    <location>
        <begin position="23"/>
        <end position="164"/>
    </location>
</feature>
<feature type="transmembrane region" description="Helical" evidence="1">
    <location>
        <begin position="53"/>
        <end position="75"/>
    </location>
</feature>
<organism evidence="3 4">
    <name type="scientific">Nonomuraea spiralis</name>
    <dbReference type="NCBI Taxonomy" id="46182"/>
    <lineage>
        <taxon>Bacteria</taxon>
        <taxon>Bacillati</taxon>
        <taxon>Actinomycetota</taxon>
        <taxon>Actinomycetes</taxon>
        <taxon>Streptosporangiales</taxon>
        <taxon>Streptosporangiaceae</taxon>
        <taxon>Nonomuraea</taxon>
    </lineage>
</organism>
<evidence type="ECO:0000256" key="2">
    <source>
        <dbReference type="SAM" id="SignalP"/>
    </source>
</evidence>
<accession>A0ABV5IZ30</accession>
<dbReference type="EMBL" id="JBHMEI010000104">
    <property type="protein sequence ID" value="MFB9209820.1"/>
    <property type="molecule type" value="Genomic_DNA"/>
</dbReference>
<evidence type="ECO:0000313" key="3">
    <source>
        <dbReference type="EMBL" id="MFB9209820.1"/>
    </source>
</evidence>
<reference evidence="3 4" key="1">
    <citation type="submission" date="2024-09" db="EMBL/GenBank/DDBJ databases">
        <authorList>
            <person name="Sun Q."/>
            <person name="Mori K."/>
        </authorList>
    </citation>
    <scope>NUCLEOTIDE SEQUENCE [LARGE SCALE GENOMIC DNA]</scope>
    <source>
        <strain evidence="3 4">CCM 3426</strain>
    </source>
</reference>
<name>A0ABV5IZ30_9ACTN</name>
<feature type="signal peptide" evidence="2">
    <location>
        <begin position="1"/>
        <end position="22"/>
    </location>
</feature>
<proteinExistence type="predicted"/>
<feature type="transmembrane region" description="Helical" evidence="1">
    <location>
        <begin position="87"/>
        <end position="108"/>
    </location>
</feature>
<protein>
    <submittedName>
        <fullName evidence="3">Uncharacterized protein</fullName>
    </submittedName>
</protein>
<gene>
    <name evidence="3" type="ORF">ACFFV7_52150</name>
</gene>
<keyword evidence="1" id="KW-1133">Transmembrane helix</keyword>
<keyword evidence="1" id="KW-0472">Membrane</keyword>
<dbReference type="Proteomes" id="UP001589647">
    <property type="component" value="Unassembled WGS sequence"/>
</dbReference>
<keyword evidence="4" id="KW-1185">Reference proteome</keyword>
<feature type="transmembrane region" description="Helical" evidence="1">
    <location>
        <begin position="128"/>
        <end position="149"/>
    </location>
</feature>